<sequence length="201" mass="21665">MEARAEAVEMTLEGTVEALSWKRAKAEELADAAAASEADCRPLELEALLQRLRSCGARGDDEDYISELFAAWAAPGENGKMLSLSDFLLRYLEIARRLPSKQCGAPCEGGLPPGSEPLERELVRLVSRDGKGNWAAKAAELSSSFPASTAESLEALWHALAPKIKKVVDGDQPMACGHSCSTCPTKHTCQVHDAIKDIEDL</sequence>
<accession>A0A812VYG5</accession>
<comment type="caution">
    <text evidence="1">The sequence shown here is derived from an EMBL/GenBank/DDBJ whole genome shotgun (WGS) entry which is preliminary data.</text>
</comment>
<gene>
    <name evidence="1" type="ORF">SPIL2461_LOCUS17574</name>
</gene>
<reference evidence="1" key="1">
    <citation type="submission" date="2021-02" db="EMBL/GenBank/DDBJ databases">
        <authorList>
            <person name="Dougan E. K."/>
            <person name="Rhodes N."/>
            <person name="Thang M."/>
            <person name="Chan C."/>
        </authorList>
    </citation>
    <scope>NUCLEOTIDE SEQUENCE</scope>
</reference>
<dbReference type="AlphaFoldDB" id="A0A812VYG5"/>
<evidence type="ECO:0000313" key="2">
    <source>
        <dbReference type="Proteomes" id="UP000649617"/>
    </source>
</evidence>
<name>A0A812VYG5_SYMPI</name>
<organism evidence="1 2">
    <name type="scientific">Symbiodinium pilosum</name>
    <name type="common">Dinoflagellate</name>
    <dbReference type="NCBI Taxonomy" id="2952"/>
    <lineage>
        <taxon>Eukaryota</taxon>
        <taxon>Sar</taxon>
        <taxon>Alveolata</taxon>
        <taxon>Dinophyceae</taxon>
        <taxon>Suessiales</taxon>
        <taxon>Symbiodiniaceae</taxon>
        <taxon>Symbiodinium</taxon>
    </lineage>
</organism>
<keyword evidence="2" id="KW-1185">Reference proteome</keyword>
<evidence type="ECO:0000313" key="1">
    <source>
        <dbReference type="EMBL" id="CAE7655026.1"/>
    </source>
</evidence>
<dbReference type="EMBL" id="CAJNIZ010043243">
    <property type="protein sequence ID" value="CAE7655026.1"/>
    <property type="molecule type" value="Genomic_DNA"/>
</dbReference>
<proteinExistence type="predicted"/>
<dbReference type="Proteomes" id="UP000649617">
    <property type="component" value="Unassembled WGS sequence"/>
</dbReference>
<dbReference type="OrthoDB" id="432577at2759"/>
<protein>
    <submittedName>
        <fullName evidence="1">Uncharacterized protein</fullName>
    </submittedName>
</protein>